<name>A0A6L0WUH6_LEIIN</name>
<proteinExistence type="predicted"/>
<dbReference type="EMBL" id="LR812946">
    <property type="protein sequence ID" value="CAC9466158.1"/>
    <property type="molecule type" value="Genomic_DNA"/>
</dbReference>
<sequence length="174" mass="18076">MMTSPPSARPCNFEDIDICLFKLLYSPPLSLAALVRAGLFTEDDDLRSSKRSVTMPLLLVASPPASGAAGGAALVSPAAVISALARCNGASWNKENDGARVAQPQRPPARPMSANASPSLVTPSPAPAAFPNVAASPITTAATTAVPCMSSEALRQRRCRICHRLLVVALCRPS</sequence>
<dbReference type="Proteomes" id="UP000255414">
    <property type="component" value="Chromosome 13"/>
</dbReference>
<evidence type="ECO:0000256" key="1">
    <source>
        <dbReference type="SAM" id="MobiDB-lite"/>
    </source>
</evidence>
<organism evidence="2 3">
    <name type="scientific">Leishmania infantum</name>
    <dbReference type="NCBI Taxonomy" id="5671"/>
    <lineage>
        <taxon>Eukaryota</taxon>
        <taxon>Discoba</taxon>
        <taxon>Euglenozoa</taxon>
        <taxon>Kinetoplastea</taxon>
        <taxon>Metakinetoplastina</taxon>
        <taxon>Trypanosomatida</taxon>
        <taxon>Trypanosomatidae</taxon>
        <taxon>Leishmaniinae</taxon>
        <taxon>Leishmania</taxon>
    </lineage>
</organism>
<dbReference type="VEuPathDB" id="TriTrypDB:LINF_130015400"/>
<dbReference type="AlphaFoldDB" id="A0A6L0WUH6"/>
<feature type="region of interest" description="Disordered" evidence="1">
    <location>
        <begin position="95"/>
        <end position="120"/>
    </location>
</feature>
<gene>
    <name evidence="2" type="ORF">LINF_130015400</name>
</gene>
<protein>
    <submittedName>
        <fullName evidence="2">Hypothetical_protein</fullName>
    </submittedName>
</protein>
<evidence type="ECO:0000313" key="2">
    <source>
        <dbReference type="EMBL" id="CAC9466158.1"/>
    </source>
</evidence>
<evidence type="ECO:0000313" key="3">
    <source>
        <dbReference type="Proteomes" id="UP000255414"/>
    </source>
</evidence>
<reference evidence="2" key="1">
    <citation type="submission" date="2020-06" db="EMBL/GenBank/DDBJ databases">
        <authorList>
            <person name="Gonzalez-de la Fuente S."/>
            <person name="Peiro-Pastor R."/>
            <person name="Rastrojo A."/>
            <person name="Moreno J."/>
            <person name="Carrasco-Ramiro F."/>
            <person name="Requena JM."/>
            <person name="Aguado B."/>
        </authorList>
    </citation>
    <scope>NUCLEOTIDE SEQUENCE</scope>
</reference>
<accession>A0A6L0WUH6</accession>